<name>A0A6A6YDS4_9PEZI</name>
<dbReference type="RefSeq" id="XP_033573713.1">
    <property type="nucleotide sequence ID" value="XM_033728961.1"/>
</dbReference>
<keyword evidence="3" id="KW-1185">Reference proteome</keyword>
<evidence type="ECO:0000313" key="2">
    <source>
        <dbReference type="EMBL" id="KAF2806749.1"/>
    </source>
</evidence>
<dbReference type="PANTHER" id="PTHR33112">
    <property type="entry name" value="DOMAIN PROTEIN, PUTATIVE-RELATED"/>
    <property type="match status" value="1"/>
</dbReference>
<reference evidence="4" key="3">
    <citation type="submission" date="2025-04" db="UniProtKB">
        <authorList>
            <consortium name="RefSeq"/>
        </authorList>
    </citation>
    <scope>IDENTIFICATION</scope>
    <source>
        <strain evidence="4">CBS 304.34</strain>
    </source>
</reference>
<sequence length="483" mass="54223">MGNTDSKAVEIDPIFARERFCVPCISMFGTVEGLKALGSKKGYRYHGKHAMLAGMKNGCPLCKVLYPTWCSLPKNPGNEIDPEEDCVVRAVCAQKSPPSVQSEVKGYPLSILSIGFVFSNVAFDERYLTIYQLPGDPSSKYLTGCLPQSYDMFGERHLQEAKRKLLDCLSKHASCPNTKIPPLPTTVLDIFHQNPKVHMSAPDERGDYVALSYCWGGPQVMTIKDTLQANMTGIALQTLSQTIQDAILVTRKLGIRYIWVDALCIVQDDETSKNKEISQMGRIYSNATLTISASSSAAATEGFLRKPCAPEGCELPFLLPDGKFGKVLAVPSQEQKDIAFSKMKEIKAYPVDYRDWTRQEQLAVDFAIQSPEGQRPAELGRPWPLDTRAWAFQEHMLSPRLLVFGPDDVRWRCQEIQLEPLFPNLTRYRGPAKRVPLISAPVYDSEFWTKERGVLSVWAMTTKQRELWTTVMVAFSSRFITVQ</sequence>
<protein>
    <submittedName>
        <fullName evidence="2 4">HET-domain-containing protein</fullName>
    </submittedName>
</protein>
<accession>A0A6A6YDS4</accession>
<dbReference type="InterPro" id="IPR010730">
    <property type="entry name" value="HET"/>
</dbReference>
<proteinExistence type="predicted"/>
<dbReference type="PANTHER" id="PTHR33112:SF16">
    <property type="entry name" value="HETEROKARYON INCOMPATIBILITY DOMAIN-CONTAINING PROTEIN"/>
    <property type="match status" value="1"/>
</dbReference>
<dbReference type="Pfam" id="PF06985">
    <property type="entry name" value="HET"/>
    <property type="match status" value="1"/>
</dbReference>
<organism evidence="2">
    <name type="scientific">Mytilinidion resinicola</name>
    <dbReference type="NCBI Taxonomy" id="574789"/>
    <lineage>
        <taxon>Eukaryota</taxon>
        <taxon>Fungi</taxon>
        <taxon>Dikarya</taxon>
        <taxon>Ascomycota</taxon>
        <taxon>Pezizomycotina</taxon>
        <taxon>Dothideomycetes</taxon>
        <taxon>Pleosporomycetidae</taxon>
        <taxon>Mytilinidiales</taxon>
        <taxon>Mytilinidiaceae</taxon>
        <taxon>Mytilinidion</taxon>
    </lineage>
</organism>
<dbReference type="OrthoDB" id="5125733at2759"/>
<gene>
    <name evidence="2 4" type="ORF">BDZ99DRAFT_84825</name>
</gene>
<feature type="domain" description="Heterokaryon incompatibility" evidence="1">
    <location>
        <begin position="208"/>
        <end position="360"/>
    </location>
</feature>
<dbReference type="Proteomes" id="UP000504636">
    <property type="component" value="Unplaced"/>
</dbReference>
<evidence type="ECO:0000313" key="3">
    <source>
        <dbReference type="Proteomes" id="UP000504636"/>
    </source>
</evidence>
<dbReference type="AlphaFoldDB" id="A0A6A6YDS4"/>
<evidence type="ECO:0000313" key="4">
    <source>
        <dbReference type="RefSeq" id="XP_033573713.1"/>
    </source>
</evidence>
<reference evidence="2 4" key="1">
    <citation type="journal article" date="2020" name="Stud. Mycol.">
        <title>101 Dothideomycetes genomes: a test case for predicting lifestyles and emergence of pathogens.</title>
        <authorList>
            <person name="Haridas S."/>
            <person name="Albert R."/>
            <person name="Binder M."/>
            <person name="Bloem J."/>
            <person name="Labutti K."/>
            <person name="Salamov A."/>
            <person name="Andreopoulos B."/>
            <person name="Baker S."/>
            <person name="Barry K."/>
            <person name="Bills G."/>
            <person name="Bluhm B."/>
            <person name="Cannon C."/>
            <person name="Castanera R."/>
            <person name="Culley D."/>
            <person name="Daum C."/>
            <person name="Ezra D."/>
            <person name="Gonzalez J."/>
            <person name="Henrissat B."/>
            <person name="Kuo A."/>
            <person name="Liang C."/>
            <person name="Lipzen A."/>
            <person name="Lutzoni F."/>
            <person name="Magnuson J."/>
            <person name="Mondo S."/>
            <person name="Nolan M."/>
            <person name="Ohm R."/>
            <person name="Pangilinan J."/>
            <person name="Park H.-J."/>
            <person name="Ramirez L."/>
            <person name="Alfaro M."/>
            <person name="Sun H."/>
            <person name="Tritt A."/>
            <person name="Yoshinaga Y."/>
            <person name="Zwiers L.-H."/>
            <person name="Turgeon B."/>
            <person name="Goodwin S."/>
            <person name="Spatafora J."/>
            <person name="Crous P."/>
            <person name="Grigoriev I."/>
        </authorList>
    </citation>
    <scope>NUCLEOTIDE SEQUENCE</scope>
    <source>
        <strain evidence="2 4">CBS 304.34</strain>
    </source>
</reference>
<dbReference type="EMBL" id="MU003706">
    <property type="protein sequence ID" value="KAF2806749.1"/>
    <property type="molecule type" value="Genomic_DNA"/>
</dbReference>
<evidence type="ECO:0000259" key="1">
    <source>
        <dbReference type="Pfam" id="PF06985"/>
    </source>
</evidence>
<reference evidence="4" key="2">
    <citation type="submission" date="2020-04" db="EMBL/GenBank/DDBJ databases">
        <authorList>
            <consortium name="NCBI Genome Project"/>
        </authorList>
    </citation>
    <scope>NUCLEOTIDE SEQUENCE</scope>
    <source>
        <strain evidence="4">CBS 304.34</strain>
    </source>
</reference>
<dbReference type="GeneID" id="54469854"/>